<keyword evidence="2" id="KW-1133">Transmembrane helix</keyword>
<evidence type="ECO:0000313" key="6">
    <source>
        <dbReference type="Proteomes" id="UP000077020"/>
    </source>
</evidence>
<dbReference type="Proteomes" id="UP000001656">
    <property type="component" value="Chromosome"/>
</dbReference>
<evidence type="ECO:0000256" key="2">
    <source>
        <dbReference type="SAM" id="Phobius"/>
    </source>
</evidence>
<feature type="compositionally biased region" description="Acidic residues" evidence="1">
    <location>
        <begin position="36"/>
        <end position="55"/>
    </location>
</feature>
<evidence type="ECO:0000313" key="3">
    <source>
        <dbReference type="EMBL" id="ADK16022.1"/>
    </source>
</evidence>
<dbReference type="EMBL" id="CP001666">
    <property type="protein sequence ID" value="ADK16022.1"/>
    <property type="molecule type" value="Genomic_DNA"/>
</dbReference>
<gene>
    <name evidence="3" type="ordered locus">CLJU_c29740</name>
    <name evidence="4" type="ORF">WX45_03732</name>
</gene>
<dbReference type="PATRIC" id="fig|748727.19.peg.3811"/>
<sequence length="101" mass="12615">MNINSTSDSSSKESAENFDVSQNICPYYSMSYYDEPIDDEYEDEDPDEYDFDPEDDGYRHGRPRRRRRRRPRRRRRRRMMHRPFMPFVFPVIMYGDYDDWY</sequence>
<dbReference type="Proteomes" id="UP000077020">
    <property type="component" value="Unassembled WGS sequence"/>
</dbReference>
<name>D8GPE4_CLOLD</name>
<reference evidence="3" key="1">
    <citation type="submission" date="2009-07" db="EMBL/GenBank/DDBJ databases">
        <authorList>
            <person name="Koepke M."/>
            <person name="Hujer S."/>
            <person name="Held C."/>
            <person name="Wiezer A."/>
            <person name="Liesegang H."/>
            <person name="Ehrenreich A."/>
            <person name="Gottschalk G."/>
            <person name="Duerre P."/>
        </authorList>
    </citation>
    <scope>NUCLEOTIDE SEQUENCE</scope>
    <source>
        <strain evidence="3">DSM 13528</strain>
    </source>
</reference>
<dbReference type="EMBL" id="LITS01000010">
    <property type="protein sequence ID" value="OAA87102.1"/>
    <property type="molecule type" value="Genomic_DNA"/>
</dbReference>
<evidence type="ECO:0000313" key="4">
    <source>
        <dbReference type="EMBL" id="OAA87102.1"/>
    </source>
</evidence>
<keyword evidence="2" id="KW-0472">Membrane</keyword>
<reference evidence="3 5" key="2">
    <citation type="journal article" date="2010" name="Proc. Natl. Acad. Sci. U.S.A.">
        <title>Clostridium ljungdahlii represents a microbial production platform based on syngas.</title>
        <authorList>
            <person name="Kopke M."/>
            <person name="Held C."/>
            <person name="Hujer S."/>
            <person name="Liesegang H."/>
            <person name="Wiezer A."/>
            <person name="Wollherr A."/>
            <person name="Ehrenreich A."/>
            <person name="Liebl W."/>
            <person name="Gottschalk G."/>
            <person name="Durre P."/>
        </authorList>
    </citation>
    <scope>NUCLEOTIDE SEQUENCE [LARGE SCALE GENOMIC DNA]</scope>
    <source>
        <strain evidence="5">ATCC 55383 / DSM 13528 / PETC</strain>
        <strain evidence="3">DSM 13528</strain>
    </source>
</reference>
<keyword evidence="2" id="KW-0812">Transmembrane</keyword>
<feature type="compositionally biased region" description="Basic residues" evidence="1">
    <location>
        <begin position="60"/>
        <end position="75"/>
    </location>
</feature>
<organism evidence="3 5">
    <name type="scientific">Clostridium ljungdahlii (strain ATCC 55383 / DSM 13528 / PETC)</name>
    <dbReference type="NCBI Taxonomy" id="748727"/>
    <lineage>
        <taxon>Bacteria</taxon>
        <taxon>Bacillati</taxon>
        <taxon>Bacillota</taxon>
        <taxon>Clostridia</taxon>
        <taxon>Eubacteriales</taxon>
        <taxon>Clostridiaceae</taxon>
        <taxon>Clostridium</taxon>
    </lineage>
</organism>
<proteinExistence type="predicted"/>
<protein>
    <submittedName>
        <fullName evidence="3">Uncharacterized protein</fullName>
    </submittedName>
</protein>
<reference evidence="4 6" key="3">
    <citation type="journal article" date="2016" name="Biotechnol. Bioeng.">
        <title>Traits of selected Clostridium strains for syngas fermentation to ethanol.</title>
        <authorList>
            <person name="Martin M.E."/>
            <person name="Richter H."/>
            <person name="Saha S."/>
            <person name="Angenent L.T."/>
        </authorList>
    </citation>
    <scope>NUCLEOTIDE SEQUENCE [LARGE SCALE GENOMIC DNA]</scope>
    <source>
        <strain evidence="4 6">PETC</strain>
    </source>
</reference>
<evidence type="ECO:0000256" key="1">
    <source>
        <dbReference type="SAM" id="MobiDB-lite"/>
    </source>
</evidence>
<feature type="region of interest" description="Disordered" evidence="1">
    <location>
        <begin position="36"/>
        <end position="75"/>
    </location>
</feature>
<dbReference type="KEGG" id="clj:CLJU_c29740"/>
<evidence type="ECO:0000313" key="5">
    <source>
        <dbReference type="Proteomes" id="UP000001656"/>
    </source>
</evidence>
<feature type="transmembrane region" description="Helical" evidence="2">
    <location>
        <begin position="79"/>
        <end position="97"/>
    </location>
</feature>
<accession>D8GPE4</accession>
<dbReference type="AlphaFoldDB" id="D8GPE4"/>
<dbReference type="RefSeq" id="WP_013239612.1">
    <property type="nucleotide sequence ID" value="NC_014328.1"/>
</dbReference>
<dbReference type="HOGENOM" id="CLU_2286610_0_0_9"/>
<keyword evidence="6" id="KW-1185">Reference proteome</keyword>